<feature type="compositionally biased region" description="Basic residues" evidence="1">
    <location>
        <begin position="122"/>
        <end position="132"/>
    </location>
</feature>
<proteinExistence type="predicted"/>
<feature type="region of interest" description="Disordered" evidence="1">
    <location>
        <begin position="99"/>
        <end position="132"/>
    </location>
</feature>
<gene>
    <name evidence="2" type="ORF">Ctob_012792</name>
</gene>
<keyword evidence="3" id="KW-1185">Reference proteome</keyword>
<evidence type="ECO:0000313" key="3">
    <source>
        <dbReference type="Proteomes" id="UP000037460"/>
    </source>
</evidence>
<organism evidence="2 3">
    <name type="scientific">Chrysochromulina tobinii</name>
    <dbReference type="NCBI Taxonomy" id="1460289"/>
    <lineage>
        <taxon>Eukaryota</taxon>
        <taxon>Haptista</taxon>
        <taxon>Haptophyta</taxon>
        <taxon>Prymnesiophyceae</taxon>
        <taxon>Prymnesiales</taxon>
        <taxon>Chrysochromulinaceae</taxon>
        <taxon>Chrysochromulina</taxon>
    </lineage>
</organism>
<dbReference type="AlphaFoldDB" id="A0A0M0LS37"/>
<protein>
    <submittedName>
        <fullName evidence="2">Glycosyl transferase family 1 protein</fullName>
    </submittedName>
</protein>
<name>A0A0M0LS37_9EUKA</name>
<dbReference type="PANTHER" id="PTHR46656">
    <property type="entry name" value="PUTATIVE-RELATED"/>
    <property type="match status" value="1"/>
</dbReference>
<dbReference type="OrthoDB" id="2193793at2759"/>
<reference evidence="3" key="1">
    <citation type="journal article" date="2015" name="PLoS Genet.">
        <title>Genome Sequence and Transcriptome Analyses of Chrysochromulina tobin: Metabolic Tools for Enhanced Algal Fitness in the Prominent Order Prymnesiales (Haptophyceae).</title>
        <authorList>
            <person name="Hovde B.T."/>
            <person name="Deodato C.R."/>
            <person name="Hunsperger H.M."/>
            <person name="Ryken S.A."/>
            <person name="Yost W."/>
            <person name="Jha R.K."/>
            <person name="Patterson J."/>
            <person name="Monnat R.J. Jr."/>
            <person name="Barlow S.B."/>
            <person name="Starkenburg S.R."/>
            <person name="Cattolico R.A."/>
        </authorList>
    </citation>
    <scope>NUCLEOTIDE SEQUENCE</scope>
    <source>
        <strain evidence="3">CCMP291</strain>
    </source>
</reference>
<dbReference type="Gene3D" id="3.40.50.2000">
    <property type="entry name" value="Glycogen Phosphorylase B"/>
    <property type="match status" value="1"/>
</dbReference>
<dbReference type="EMBL" id="JWZX01000024">
    <property type="protein sequence ID" value="KOO53865.1"/>
    <property type="molecule type" value="Genomic_DNA"/>
</dbReference>
<dbReference type="Proteomes" id="UP000037460">
    <property type="component" value="Unassembled WGS sequence"/>
</dbReference>
<dbReference type="GO" id="GO:0016740">
    <property type="term" value="F:transferase activity"/>
    <property type="evidence" value="ECO:0007669"/>
    <property type="project" value="UniProtKB-KW"/>
</dbReference>
<feature type="compositionally biased region" description="Basic and acidic residues" evidence="1">
    <location>
        <begin position="100"/>
        <end position="121"/>
    </location>
</feature>
<evidence type="ECO:0000256" key="1">
    <source>
        <dbReference type="SAM" id="MobiDB-lite"/>
    </source>
</evidence>
<sequence>MALPVIATNATGPTAFLDETVGYPLDATRVPVPDEMQLPGHTWAEPSVKHLRALMRHVYTEPEEARARGARARERMAKAFSPAALAAEVEGHLTRIARTLSEREQGDGRADKGIGKAEAKAKVKRHGQRDEL</sequence>
<evidence type="ECO:0000313" key="2">
    <source>
        <dbReference type="EMBL" id="KOO53865.1"/>
    </source>
</evidence>
<dbReference type="SUPFAM" id="SSF53756">
    <property type="entry name" value="UDP-Glycosyltransferase/glycogen phosphorylase"/>
    <property type="match status" value="1"/>
</dbReference>
<keyword evidence="2" id="KW-0808">Transferase</keyword>
<accession>A0A0M0LS37</accession>
<comment type="caution">
    <text evidence="2">The sequence shown here is derived from an EMBL/GenBank/DDBJ whole genome shotgun (WGS) entry which is preliminary data.</text>
</comment>
<dbReference type="PANTHER" id="PTHR46656:SF3">
    <property type="entry name" value="PUTATIVE-RELATED"/>
    <property type="match status" value="1"/>
</dbReference>